<feature type="chain" id="PRO_5045298526" evidence="3">
    <location>
        <begin position="29"/>
        <end position="709"/>
    </location>
</feature>
<dbReference type="InterPro" id="IPR001375">
    <property type="entry name" value="Peptidase_S9_cat"/>
</dbReference>
<dbReference type="InterPro" id="IPR002469">
    <property type="entry name" value="Peptidase_S9B_N"/>
</dbReference>
<evidence type="ECO:0000313" key="6">
    <source>
        <dbReference type="EMBL" id="MFC4699636.1"/>
    </source>
</evidence>
<dbReference type="PANTHER" id="PTHR42776:SF27">
    <property type="entry name" value="DIPEPTIDYL PEPTIDASE FAMILY MEMBER 6"/>
    <property type="match status" value="1"/>
</dbReference>
<keyword evidence="2" id="KW-0720">Serine protease</keyword>
<keyword evidence="7" id="KW-1185">Reference proteome</keyword>
<dbReference type="SUPFAM" id="SSF53474">
    <property type="entry name" value="alpha/beta-Hydrolases"/>
    <property type="match status" value="1"/>
</dbReference>
<evidence type="ECO:0000259" key="5">
    <source>
        <dbReference type="Pfam" id="PF00930"/>
    </source>
</evidence>
<dbReference type="RefSeq" id="WP_382406375.1">
    <property type="nucleotide sequence ID" value="NZ_JBHSGU010000002.1"/>
</dbReference>
<evidence type="ECO:0000313" key="7">
    <source>
        <dbReference type="Proteomes" id="UP001595897"/>
    </source>
</evidence>
<dbReference type="InterPro" id="IPR029058">
    <property type="entry name" value="AB_hydrolase_fold"/>
</dbReference>
<dbReference type="Pfam" id="PF00930">
    <property type="entry name" value="DPPIV_N"/>
    <property type="match status" value="1"/>
</dbReference>
<dbReference type="InterPro" id="IPR011042">
    <property type="entry name" value="6-blade_b-propeller_TolB-like"/>
</dbReference>
<comment type="caution">
    <text evidence="6">The sequence shown here is derived from an EMBL/GenBank/DDBJ whole genome shotgun (WGS) entry which is preliminary data.</text>
</comment>
<evidence type="ECO:0000259" key="4">
    <source>
        <dbReference type="Pfam" id="PF00326"/>
    </source>
</evidence>
<dbReference type="Proteomes" id="UP001595897">
    <property type="component" value="Unassembled WGS sequence"/>
</dbReference>
<feature type="signal peptide" evidence="3">
    <location>
        <begin position="1"/>
        <end position="28"/>
    </location>
</feature>
<gene>
    <name evidence="6" type="ORF">ACFO4O_05635</name>
</gene>
<organism evidence="6 7">
    <name type="scientific">Glaciecola siphonariae</name>
    <dbReference type="NCBI Taxonomy" id="521012"/>
    <lineage>
        <taxon>Bacteria</taxon>
        <taxon>Pseudomonadati</taxon>
        <taxon>Pseudomonadota</taxon>
        <taxon>Gammaproteobacteria</taxon>
        <taxon>Alteromonadales</taxon>
        <taxon>Alteromonadaceae</taxon>
        <taxon>Glaciecola</taxon>
    </lineage>
</organism>
<protein>
    <submittedName>
        <fullName evidence="6">S9 family peptidase</fullName>
    </submittedName>
</protein>
<feature type="domain" description="Dipeptidylpeptidase IV N-terminal" evidence="5">
    <location>
        <begin position="210"/>
        <end position="303"/>
    </location>
</feature>
<dbReference type="Pfam" id="PF07676">
    <property type="entry name" value="PD40"/>
    <property type="match status" value="1"/>
</dbReference>
<proteinExistence type="predicted"/>
<evidence type="ECO:0000256" key="3">
    <source>
        <dbReference type="SAM" id="SignalP"/>
    </source>
</evidence>
<evidence type="ECO:0000256" key="1">
    <source>
        <dbReference type="ARBA" id="ARBA00022801"/>
    </source>
</evidence>
<dbReference type="InterPro" id="IPR011659">
    <property type="entry name" value="WD40"/>
</dbReference>
<reference evidence="7" key="1">
    <citation type="journal article" date="2019" name="Int. J. Syst. Evol. Microbiol.">
        <title>The Global Catalogue of Microorganisms (GCM) 10K type strain sequencing project: providing services to taxonomists for standard genome sequencing and annotation.</title>
        <authorList>
            <consortium name="The Broad Institute Genomics Platform"/>
            <consortium name="The Broad Institute Genome Sequencing Center for Infectious Disease"/>
            <person name="Wu L."/>
            <person name="Ma J."/>
        </authorList>
    </citation>
    <scope>NUCLEOTIDE SEQUENCE [LARGE SCALE GENOMIC DNA]</scope>
    <source>
        <strain evidence="7">KACC 12507</strain>
    </source>
</reference>
<dbReference type="Gene3D" id="2.120.10.30">
    <property type="entry name" value="TolB, C-terminal domain"/>
    <property type="match status" value="2"/>
</dbReference>
<accession>A0ABV9LT05</accession>
<feature type="domain" description="Peptidase S9 prolyl oligopeptidase catalytic" evidence="4">
    <location>
        <begin position="487"/>
        <end position="693"/>
    </location>
</feature>
<evidence type="ECO:0000256" key="2">
    <source>
        <dbReference type="ARBA" id="ARBA00022825"/>
    </source>
</evidence>
<dbReference type="Gene3D" id="3.40.50.1820">
    <property type="entry name" value="alpha/beta hydrolase"/>
    <property type="match status" value="1"/>
</dbReference>
<dbReference type="EMBL" id="JBHSGU010000002">
    <property type="protein sequence ID" value="MFC4699636.1"/>
    <property type="molecule type" value="Genomic_DNA"/>
</dbReference>
<dbReference type="Pfam" id="PF00326">
    <property type="entry name" value="Peptidase_S9"/>
    <property type="match status" value="1"/>
</dbReference>
<sequence>MLKIKLKKALLSLSCIAMCAGFSASNQAVEQGDGNQEHISTLRYQDVFNLEVAASPLFTADSKSIIYERVSMDIMTDSRRIALWQIDIDSGKHSPLFNVNPSVKNPRQASLSPDGERVAFIANDANGAQIFTYDLRTASITQLSYLQDSPSNLTWSPDGKHIAFTMFTPGKTDAIFKDMPNKPEQAQWAGGAKVIDKTLYRRDGSGYVAAGFDHIYIIPTDGGTPRQLTNGDYHHRGQMAWHPKQDLIYFSANRSDNWELEPYESNIYSVSTQSAEIREVTSYPGPESAPMLSENGNTLVFQWVNDRKLSYQVNQIMAVDLDDTSTPRSLTPELDRQIQDAKWQDDDIVFSYIDGGETRLAKVTLGGKFTKLPLEIGGQSVGRPYTSGDFATAENGSLVIVQDESNRPGDLVLVKGKKKSVLSDLNSDVFGHINTAVIEPINVRSSIDDLPIDAWIAYPPGFDSNSTEKLPLIIEIHGGPHAAYGDTFSMEVQLMAAQGYAVVWSNPRGSSSYGEDFANTIHHNYPSNDYQDLMDVVDASIATGRIDENNLFITGGSGGGVLTAWSIGKTDRFAAAVVAKPVINWLSFALTADAYPFFTQYWMSDMPWNIHDKLWAHSPLSLVGNVKTPTMLLTGEADYRTPISETEQYYHALRLQKIPSVMVRIPGASHGIAARPSHLIQKVGNIVSWFDRYNSQKRQGETQNKHETK</sequence>
<keyword evidence="3" id="KW-0732">Signal</keyword>
<keyword evidence="2" id="KW-0645">Protease</keyword>
<dbReference type="SUPFAM" id="SSF82171">
    <property type="entry name" value="DPP6 N-terminal domain-like"/>
    <property type="match status" value="1"/>
</dbReference>
<keyword evidence="1" id="KW-0378">Hydrolase</keyword>
<dbReference type="PANTHER" id="PTHR42776">
    <property type="entry name" value="SERINE PEPTIDASE S9 FAMILY MEMBER"/>
    <property type="match status" value="1"/>
</dbReference>
<name>A0ABV9LT05_9ALTE</name>